<evidence type="ECO:0000256" key="6">
    <source>
        <dbReference type="ARBA" id="ARBA00022523"/>
    </source>
</evidence>
<dbReference type="InterPro" id="IPR034285">
    <property type="entry name" value="CuRO_2_LCC"/>
</dbReference>
<keyword evidence="9 13" id="KW-0677">Repeat</keyword>
<feature type="transmembrane region" description="Helical" evidence="14">
    <location>
        <begin position="27"/>
        <end position="53"/>
    </location>
</feature>
<dbReference type="InterPro" id="IPR008972">
    <property type="entry name" value="Cupredoxin"/>
</dbReference>
<comment type="subcellular location">
    <subcellularLocation>
        <location evidence="3 13">Secreted</location>
        <location evidence="3 13">Extracellular space</location>
        <location evidence="3 13">Apoplast</location>
    </subcellularLocation>
</comment>
<feature type="domain" description="Plastocyanin-like" evidence="15">
    <location>
        <begin position="186"/>
        <end position="314"/>
    </location>
</feature>
<evidence type="ECO:0000259" key="15">
    <source>
        <dbReference type="Pfam" id="PF00394"/>
    </source>
</evidence>
<evidence type="ECO:0000256" key="10">
    <source>
        <dbReference type="ARBA" id="ARBA00023002"/>
    </source>
</evidence>
<keyword evidence="6 13" id="KW-0052">Apoplast</keyword>
<comment type="function">
    <text evidence="2 13">Lignin degradation and detoxification of lignin-derived products.</text>
</comment>
<dbReference type="Pfam" id="PF00394">
    <property type="entry name" value="Cu-oxidase"/>
    <property type="match status" value="1"/>
</dbReference>
<evidence type="ECO:0000256" key="2">
    <source>
        <dbReference type="ARBA" id="ARBA00002075"/>
    </source>
</evidence>
<evidence type="ECO:0000313" key="19">
    <source>
        <dbReference type="Proteomes" id="UP000823388"/>
    </source>
</evidence>
<dbReference type="CDD" id="cd13849">
    <property type="entry name" value="CuRO_1_LCC_plant"/>
    <property type="match status" value="1"/>
</dbReference>
<keyword evidence="14" id="KW-0472">Membrane</keyword>
<accession>A0A8T0PN85</accession>
<dbReference type="EMBL" id="CM029051">
    <property type="protein sequence ID" value="KAG2563827.1"/>
    <property type="molecule type" value="Genomic_DNA"/>
</dbReference>
<dbReference type="PANTHER" id="PTHR11709:SF356">
    <property type="entry name" value="LACCASE"/>
    <property type="match status" value="1"/>
</dbReference>
<keyword evidence="11 13" id="KW-0186">Copper</keyword>
<proteinExistence type="inferred from homology"/>
<dbReference type="InterPro" id="IPR045087">
    <property type="entry name" value="Cu-oxidase_fam"/>
</dbReference>
<evidence type="ECO:0000256" key="3">
    <source>
        <dbReference type="ARBA" id="ARBA00004271"/>
    </source>
</evidence>
<dbReference type="InterPro" id="IPR033138">
    <property type="entry name" value="Cu_oxidase_CS"/>
</dbReference>
<comment type="similarity">
    <text evidence="4 13">Belongs to the multicopper oxidase family.</text>
</comment>
<dbReference type="CDD" id="cd13875">
    <property type="entry name" value="CuRO_2_LCC_plant"/>
    <property type="match status" value="1"/>
</dbReference>
<keyword evidence="14" id="KW-1133">Transmembrane helix</keyword>
<dbReference type="GO" id="GO:0048046">
    <property type="term" value="C:apoplast"/>
    <property type="evidence" value="ECO:0007669"/>
    <property type="project" value="UniProtKB-SubCell"/>
</dbReference>
<keyword evidence="8 13" id="KW-0479">Metal-binding</keyword>
<dbReference type="InterPro" id="IPR001117">
    <property type="entry name" value="Cu-oxidase_2nd"/>
</dbReference>
<dbReference type="InterPro" id="IPR034289">
    <property type="entry name" value="CuRO_3_LCC"/>
</dbReference>
<dbReference type="Proteomes" id="UP000823388">
    <property type="component" value="Chromosome 8K"/>
</dbReference>
<evidence type="ECO:0000256" key="13">
    <source>
        <dbReference type="RuleBase" id="RU361119"/>
    </source>
</evidence>
<dbReference type="InterPro" id="IPR034288">
    <property type="entry name" value="CuRO_1_LCC"/>
</dbReference>
<evidence type="ECO:0000259" key="16">
    <source>
        <dbReference type="Pfam" id="PF07731"/>
    </source>
</evidence>
<dbReference type="Gene3D" id="2.60.40.420">
    <property type="entry name" value="Cupredoxins - blue copper proteins"/>
    <property type="match status" value="3"/>
</dbReference>
<dbReference type="PROSITE" id="PS00079">
    <property type="entry name" value="MULTICOPPER_OXIDASE1"/>
    <property type="match status" value="1"/>
</dbReference>
<dbReference type="GO" id="GO:0046274">
    <property type="term" value="P:lignin catabolic process"/>
    <property type="evidence" value="ECO:0007669"/>
    <property type="project" value="UniProtKB-KW"/>
</dbReference>
<dbReference type="InterPro" id="IPR002355">
    <property type="entry name" value="Cu_oxidase_Cu_BS"/>
</dbReference>
<protein>
    <recommendedName>
        <fullName evidence="5 13">Laccase</fullName>
        <ecNumber evidence="5 13">1.10.3.2</ecNumber>
    </recommendedName>
    <alternativeName>
        <fullName evidence="13">Benzenediol:oxygen oxidoreductase</fullName>
    </alternativeName>
    <alternativeName>
        <fullName evidence="13">Diphenol oxidase</fullName>
    </alternativeName>
    <alternativeName>
        <fullName evidence="13">Urishiol oxidase</fullName>
    </alternativeName>
</protein>
<keyword evidence="7 13" id="KW-0964">Secreted</keyword>
<reference evidence="18" key="1">
    <citation type="submission" date="2020-05" db="EMBL/GenBank/DDBJ databases">
        <title>WGS assembly of Panicum virgatum.</title>
        <authorList>
            <person name="Lovell J.T."/>
            <person name="Jenkins J."/>
            <person name="Shu S."/>
            <person name="Juenger T.E."/>
            <person name="Schmutz J."/>
        </authorList>
    </citation>
    <scope>NUCLEOTIDE SEQUENCE</scope>
    <source>
        <strain evidence="18">AP13</strain>
    </source>
</reference>
<dbReference type="Pfam" id="PF07732">
    <property type="entry name" value="Cu-oxidase_3"/>
    <property type="match status" value="1"/>
</dbReference>
<evidence type="ECO:0000256" key="9">
    <source>
        <dbReference type="ARBA" id="ARBA00022737"/>
    </source>
</evidence>
<dbReference type="EC" id="1.10.3.2" evidence="5 13"/>
<dbReference type="InterPro" id="IPR017761">
    <property type="entry name" value="Laccase"/>
</dbReference>
<evidence type="ECO:0000256" key="4">
    <source>
        <dbReference type="ARBA" id="ARBA00010609"/>
    </source>
</evidence>
<dbReference type="InterPro" id="IPR011706">
    <property type="entry name" value="Cu-oxidase_C"/>
</dbReference>
<gene>
    <name evidence="18" type="ORF">PVAP13_8KG363614</name>
</gene>
<organism evidence="18 19">
    <name type="scientific">Panicum virgatum</name>
    <name type="common">Blackwell switchgrass</name>
    <dbReference type="NCBI Taxonomy" id="38727"/>
    <lineage>
        <taxon>Eukaryota</taxon>
        <taxon>Viridiplantae</taxon>
        <taxon>Streptophyta</taxon>
        <taxon>Embryophyta</taxon>
        <taxon>Tracheophyta</taxon>
        <taxon>Spermatophyta</taxon>
        <taxon>Magnoliopsida</taxon>
        <taxon>Liliopsida</taxon>
        <taxon>Poales</taxon>
        <taxon>Poaceae</taxon>
        <taxon>PACMAD clade</taxon>
        <taxon>Panicoideae</taxon>
        <taxon>Panicodae</taxon>
        <taxon>Paniceae</taxon>
        <taxon>Panicinae</taxon>
        <taxon>Panicum</taxon>
        <taxon>Panicum sect. Hiantes</taxon>
    </lineage>
</organism>
<dbReference type="InterPro" id="IPR011707">
    <property type="entry name" value="Cu-oxidase-like_N"/>
</dbReference>
<evidence type="ECO:0000256" key="14">
    <source>
        <dbReference type="SAM" id="Phobius"/>
    </source>
</evidence>
<name>A0A8T0PN85_PANVG</name>
<dbReference type="CDD" id="cd13897">
    <property type="entry name" value="CuRO_3_LCC_plant"/>
    <property type="match status" value="1"/>
</dbReference>
<dbReference type="GO" id="GO:0052716">
    <property type="term" value="F:hydroquinone:oxygen oxidoreductase activity"/>
    <property type="evidence" value="ECO:0007669"/>
    <property type="project" value="UniProtKB-EC"/>
</dbReference>
<comment type="catalytic activity">
    <reaction evidence="1 13">
        <text>4 hydroquinone + O2 = 4 benzosemiquinone + 2 H2O</text>
        <dbReference type="Rhea" id="RHEA:11276"/>
        <dbReference type="ChEBI" id="CHEBI:15377"/>
        <dbReference type="ChEBI" id="CHEBI:15379"/>
        <dbReference type="ChEBI" id="CHEBI:17594"/>
        <dbReference type="ChEBI" id="CHEBI:17977"/>
        <dbReference type="EC" id="1.10.3.2"/>
    </reaction>
</comment>
<sequence length="643" mass="71767">MTGIPNHIHATEVVVQTKVQTMKTRRVLTAITMAVFFFFFSATALPAVAASVIEHTFVVSQMKMTHLCKETPVTVVNGQLPGPVIDVTEGDSVVVHVVNKSPYNITIHWHGVKQWLNCWADGVPMITQYPIQPNHNFTYRLNITGQEGTLWWHAHVPGFRATVHGAFIIRPRHGASSYPFPKPDKEIPVIIGDWWNMDLALLEKHFEKELVDDLPVAATINGKLGDLYNCSGVVEDGYVLDVEPGKTYLLRIINAVLFSEYYLKVAGHKFTVVAADAHYVNPYTTDVIAVAPGETVDALMVADAPHGRYYMVALPNQAPLPDPQIPVFVTRGIVRYKYDNNHGEEEGDPSNDAPMVPEMPDQHDTITSFYFHGNLTSLHRPHRRTKVPAQADEHMFITLGLGSFCPHGRSCKERWIWNSMGAATMNNVSFQLPTHLAVPLLEAEYYHCNSTTSSSDDGIKFYTLPDNPPELYDFTNPALTPDAAATALLQRTIRAAAIRRFRYGTVVDIVFQSTSLLQTDSNPMHLHGHDMFVLAQGRGNYNASRDVARYNLVDPPLKNTVLVPRIGWVAIRFVADNPGVWFMHCHFEFHMMMGMAAVFIVEDGPTVDSVLPPPPLNHPKCGHVHSLKSNELYLMDNKVVSPA</sequence>
<dbReference type="PANTHER" id="PTHR11709">
    <property type="entry name" value="MULTI-COPPER OXIDASE"/>
    <property type="match status" value="1"/>
</dbReference>
<evidence type="ECO:0000259" key="17">
    <source>
        <dbReference type="Pfam" id="PF07732"/>
    </source>
</evidence>
<feature type="domain" description="Plastocyanin-like" evidence="17">
    <location>
        <begin position="59"/>
        <end position="172"/>
    </location>
</feature>
<dbReference type="PROSITE" id="PS00080">
    <property type="entry name" value="MULTICOPPER_OXIDASE2"/>
    <property type="match status" value="1"/>
</dbReference>
<evidence type="ECO:0000256" key="11">
    <source>
        <dbReference type="ARBA" id="ARBA00023008"/>
    </source>
</evidence>
<evidence type="ECO:0000256" key="1">
    <source>
        <dbReference type="ARBA" id="ARBA00000349"/>
    </source>
</evidence>
<feature type="domain" description="Plastocyanin-like" evidence="16">
    <location>
        <begin position="465"/>
        <end position="603"/>
    </location>
</feature>
<comment type="cofactor">
    <cofactor evidence="13">
        <name>Cu cation</name>
        <dbReference type="ChEBI" id="CHEBI:23378"/>
    </cofactor>
    <text evidence="13">Binds 4 Cu cations per monomer.</text>
</comment>
<evidence type="ECO:0000256" key="5">
    <source>
        <dbReference type="ARBA" id="ARBA00012297"/>
    </source>
</evidence>
<keyword evidence="12 13" id="KW-0439">Lignin degradation</keyword>
<comment type="caution">
    <text evidence="18">The sequence shown here is derived from an EMBL/GenBank/DDBJ whole genome shotgun (WGS) entry which is preliminary data.</text>
</comment>
<evidence type="ECO:0000313" key="18">
    <source>
        <dbReference type="EMBL" id="KAG2563827.1"/>
    </source>
</evidence>
<dbReference type="Pfam" id="PF07731">
    <property type="entry name" value="Cu-oxidase_2"/>
    <property type="match status" value="1"/>
</dbReference>
<evidence type="ECO:0000256" key="12">
    <source>
        <dbReference type="ARBA" id="ARBA00023185"/>
    </source>
</evidence>
<evidence type="ECO:0000256" key="8">
    <source>
        <dbReference type="ARBA" id="ARBA00022723"/>
    </source>
</evidence>
<dbReference type="AlphaFoldDB" id="A0A8T0PN85"/>
<keyword evidence="10 13" id="KW-0560">Oxidoreductase</keyword>
<keyword evidence="19" id="KW-1185">Reference proteome</keyword>
<dbReference type="NCBIfam" id="TIGR03389">
    <property type="entry name" value="laccase"/>
    <property type="match status" value="1"/>
</dbReference>
<keyword evidence="14" id="KW-0812">Transmembrane</keyword>
<dbReference type="GO" id="GO:0005507">
    <property type="term" value="F:copper ion binding"/>
    <property type="evidence" value="ECO:0007669"/>
    <property type="project" value="InterPro"/>
</dbReference>
<evidence type="ECO:0000256" key="7">
    <source>
        <dbReference type="ARBA" id="ARBA00022525"/>
    </source>
</evidence>
<dbReference type="SUPFAM" id="SSF49503">
    <property type="entry name" value="Cupredoxins"/>
    <property type="match status" value="3"/>
</dbReference>